<evidence type="ECO:0000256" key="2">
    <source>
        <dbReference type="ARBA" id="ARBA00008035"/>
    </source>
</evidence>
<sequence length="566" mass="64116">MSPIGRATVPAPCKTTNGIPRPPSTNGRPRNPDMGQLRHSREVDPKIMAILQSASSDLPQSAPFPRTAGPPPTKKRAVGRPPNPDVSLRKASLHKLVKRKKIRTGSVGTNGMPPPSLPSKVNFRARALDPQRQMPVHIVKVDNSNGFSSTANLEMLYNNKPMKTPLFSVPSGMEREEERELHLRRAIEAQKASTLCQESHIPTRQVEVLTQHEYQRMTNWERDVQRGPEYLPLERGDFEFCDDDTSYDADEHDNEWLERNNNFISIDEFELMIEKLEVMAGDRIPYLDEVTQKHPELDCEVIVKVYDYWVERKTELVRTLRMNACLVPLVPSKTKPGEKENPYIAFRHRGPRVTTRRKQRLETEHYGTILKLAAMVRRTHLLTKGFVERERLKVRQAEEAEKCFECEIELLQQSGYIEDEEKPSTSLEMPPMTSWLNKHWCDVVNDVLDYNKTEISSGCGTIKRAYVPGAEDGRFAFQKHPSCYYRMPGPQATEAGSDGAGLLTTSAKPKISAIDSTENMSLVRAPDWEQLTGLASPVFGRARFGRSGRLNLDFVLPNLGGSSFLQ</sequence>
<dbReference type="GO" id="GO:0006357">
    <property type="term" value="P:regulation of transcription by RNA polymerase II"/>
    <property type="evidence" value="ECO:0007669"/>
    <property type="project" value="InterPro"/>
</dbReference>
<dbReference type="InterPro" id="IPR024943">
    <property type="entry name" value="Enhancer_polycomb"/>
</dbReference>
<keyword evidence="3 6" id="KW-0805">Transcription regulation</keyword>
<dbReference type="AlphaFoldDB" id="A0A1I7SQR9"/>
<evidence type="ECO:0000256" key="7">
    <source>
        <dbReference type="SAM" id="MobiDB-lite"/>
    </source>
</evidence>
<dbReference type="eggNOG" id="KOG2261">
    <property type="taxonomic scope" value="Eukaryota"/>
</dbReference>
<evidence type="ECO:0000259" key="8">
    <source>
        <dbReference type="Pfam" id="PF10513"/>
    </source>
</evidence>
<feature type="region of interest" description="Disordered" evidence="7">
    <location>
        <begin position="1"/>
        <end position="87"/>
    </location>
</feature>
<keyword evidence="5 6" id="KW-0539">Nucleus</keyword>
<feature type="domain" description="Enhancer of polycomb-like N-terminal" evidence="8">
    <location>
        <begin position="127"/>
        <end position="277"/>
    </location>
</feature>
<organism evidence="10 12">
    <name type="scientific">Bursaphelenchus xylophilus</name>
    <name type="common">Pinewood nematode worm</name>
    <name type="synonym">Aphelenchoides xylophilus</name>
    <dbReference type="NCBI Taxonomy" id="6326"/>
    <lineage>
        <taxon>Eukaryota</taxon>
        <taxon>Metazoa</taxon>
        <taxon>Ecdysozoa</taxon>
        <taxon>Nematoda</taxon>
        <taxon>Chromadorea</taxon>
        <taxon>Rhabditida</taxon>
        <taxon>Tylenchina</taxon>
        <taxon>Tylenchomorpha</taxon>
        <taxon>Aphelenchoidea</taxon>
        <taxon>Aphelenchoididae</taxon>
        <taxon>Bursaphelenchus</taxon>
    </lineage>
</organism>
<dbReference type="EMBL" id="CAJFDI010000003">
    <property type="protein sequence ID" value="CAD5222447.1"/>
    <property type="molecule type" value="Genomic_DNA"/>
</dbReference>
<evidence type="ECO:0000256" key="5">
    <source>
        <dbReference type="ARBA" id="ARBA00023242"/>
    </source>
</evidence>
<reference evidence="9" key="2">
    <citation type="submission" date="2020-09" db="EMBL/GenBank/DDBJ databases">
        <authorList>
            <person name="Kikuchi T."/>
        </authorList>
    </citation>
    <scope>NUCLEOTIDE SEQUENCE</scope>
    <source>
        <strain evidence="9">Ka4C1</strain>
    </source>
</reference>
<protein>
    <recommendedName>
        <fullName evidence="6">Enhancer of polycomb-like protein</fullName>
    </recommendedName>
</protein>
<evidence type="ECO:0000313" key="11">
    <source>
        <dbReference type="Proteomes" id="UP000659654"/>
    </source>
</evidence>
<keyword evidence="11" id="KW-1185">Reference proteome</keyword>
<feature type="compositionally biased region" description="Polar residues" evidence="7">
    <location>
        <begin position="14"/>
        <end position="28"/>
    </location>
</feature>
<comment type="subcellular location">
    <subcellularLocation>
        <location evidence="1 6">Nucleus</location>
    </subcellularLocation>
</comment>
<dbReference type="EMBL" id="CAJFCV020000003">
    <property type="protein sequence ID" value="CAG9110297.1"/>
    <property type="molecule type" value="Genomic_DNA"/>
</dbReference>
<dbReference type="Proteomes" id="UP000582659">
    <property type="component" value="Unassembled WGS sequence"/>
</dbReference>
<evidence type="ECO:0000256" key="4">
    <source>
        <dbReference type="ARBA" id="ARBA00023163"/>
    </source>
</evidence>
<dbReference type="Pfam" id="PF10513">
    <property type="entry name" value="EPL1"/>
    <property type="match status" value="1"/>
</dbReference>
<evidence type="ECO:0000313" key="12">
    <source>
        <dbReference type="WBParaSite" id="BXY_1538200.1"/>
    </source>
</evidence>
<dbReference type="GO" id="GO:0035267">
    <property type="term" value="C:NuA4 histone acetyltransferase complex"/>
    <property type="evidence" value="ECO:0007669"/>
    <property type="project" value="InterPro"/>
</dbReference>
<dbReference type="Proteomes" id="UP000095284">
    <property type="component" value="Unplaced"/>
</dbReference>
<evidence type="ECO:0000256" key="3">
    <source>
        <dbReference type="ARBA" id="ARBA00023015"/>
    </source>
</evidence>
<reference evidence="12" key="1">
    <citation type="submission" date="2016-11" db="UniProtKB">
        <authorList>
            <consortium name="WormBaseParasite"/>
        </authorList>
    </citation>
    <scope>IDENTIFICATION</scope>
</reference>
<dbReference type="WBParaSite" id="BXY_1538200.1">
    <property type="protein sequence ID" value="BXY_1538200.1"/>
    <property type="gene ID" value="BXY_1538200"/>
</dbReference>
<dbReference type="PANTHER" id="PTHR14898">
    <property type="entry name" value="ENHANCER OF POLYCOMB"/>
    <property type="match status" value="1"/>
</dbReference>
<name>A0A1I7SQR9_BURXY</name>
<gene>
    <name evidence="9" type="ORF">BXYJ_LOCUS7415</name>
</gene>
<keyword evidence="4 6" id="KW-0804">Transcription</keyword>
<accession>A0A1I7SQR9</accession>
<evidence type="ECO:0000313" key="10">
    <source>
        <dbReference type="Proteomes" id="UP000095284"/>
    </source>
</evidence>
<comment type="similarity">
    <text evidence="2 6">Belongs to the enhancer of polycomb family.</text>
</comment>
<dbReference type="OrthoDB" id="435275at2759"/>
<evidence type="ECO:0000256" key="1">
    <source>
        <dbReference type="ARBA" id="ARBA00004123"/>
    </source>
</evidence>
<dbReference type="GO" id="GO:0005634">
    <property type="term" value="C:nucleus"/>
    <property type="evidence" value="ECO:0007669"/>
    <property type="project" value="UniProtKB-SubCell"/>
</dbReference>
<evidence type="ECO:0000313" key="9">
    <source>
        <dbReference type="EMBL" id="CAD5222447.1"/>
    </source>
</evidence>
<dbReference type="InterPro" id="IPR019542">
    <property type="entry name" value="Enhancer_polycomb-like_N"/>
</dbReference>
<dbReference type="Proteomes" id="UP000659654">
    <property type="component" value="Unassembled WGS sequence"/>
</dbReference>
<proteinExistence type="inferred from homology"/>
<evidence type="ECO:0000256" key="6">
    <source>
        <dbReference type="RuleBase" id="RU361124"/>
    </source>
</evidence>